<dbReference type="PANTHER" id="PTHR11644:SF2">
    <property type="entry name" value="CYTIDINE DEAMINASE"/>
    <property type="match status" value="1"/>
</dbReference>
<dbReference type="GO" id="GO:0055086">
    <property type="term" value="P:nucleobase-containing small molecule metabolic process"/>
    <property type="evidence" value="ECO:0007669"/>
    <property type="project" value="UniProtKB-ARBA"/>
</dbReference>
<evidence type="ECO:0000256" key="3">
    <source>
        <dbReference type="ARBA" id="ARBA00006576"/>
    </source>
</evidence>
<dbReference type="Pfam" id="PF00383">
    <property type="entry name" value="dCMP_cyt_deam_1"/>
    <property type="match status" value="1"/>
</dbReference>
<gene>
    <name evidence="17" type="ORF">CYL18_00790</name>
</gene>
<dbReference type="GO" id="GO:0008270">
    <property type="term" value="F:zinc ion binding"/>
    <property type="evidence" value="ECO:0007669"/>
    <property type="project" value="UniProtKB-UniRule"/>
</dbReference>
<dbReference type="GO" id="GO:0005829">
    <property type="term" value="C:cytosol"/>
    <property type="evidence" value="ECO:0007669"/>
    <property type="project" value="TreeGrafter"/>
</dbReference>
<dbReference type="NCBIfam" id="NF004064">
    <property type="entry name" value="PRK05578.1"/>
    <property type="match status" value="1"/>
</dbReference>
<evidence type="ECO:0000256" key="8">
    <source>
        <dbReference type="ARBA" id="ARBA00022833"/>
    </source>
</evidence>
<dbReference type="CDD" id="cd01283">
    <property type="entry name" value="cytidine_deaminase"/>
    <property type="match status" value="1"/>
</dbReference>
<comment type="similarity">
    <text evidence="3 15">Belongs to the cytidine and deoxycytidylate deaminase family.</text>
</comment>
<keyword evidence="18" id="KW-1185">Reference proteome</keyword>
<dbReference type="GO" id="GO:0042802">
    <property type="term" value="F:identical protein binding"/>
    <property type="evidence" value="ECO:0007669"/>
    <property type="project" value="UniProtKB-ARBA"/>
</dbReference>
<feature type="binding site" evidence="14">
    <location>
        <position position="102"/>
    </location>
    <ligand>
        <name>Zn(2+)</name>
        <dbReference type="ChEBI" id="CHEBI:29105"/>
        <note>catalytic</note>
    </ligand>
</feature>
<accession>A0A2S7N378</accession>
<organism evidence="17 18">
    <name type="scientific">Pradoshia eiseniae</name>
    <dbReference type="NCBI Taxonomy" id="2064768"/>
    <lineage>
        <taxon>Bacteria</taxon>
        <taxon>Bacillati</taxon>
        <taxon>Bacillota</taxon>
        <taxon>Bacilli</taxon>
        <taxon>Bacillales</taxon>
        <taxon>Bacillaceae</taxon>
        <taxon>Pradoshia</taxon>
    </lineage>
</organism>
<dbReference type="SUPFAM" id="SSF53927">
    <property type="entry name" value="Cytidine deaminase-like"/>
    <property type="match status" value="1"/>
</dbReference>
<evidence type="ECO:0000256" key="10">
    <source>
        <dbReference type="ARBA" id="ARBA00049252"/>
    </source>
</evidence>
<evidence type="ECO:0000256" key="7">
    <source>
        <dbReference type="ARBA" id="ARBA00022801"/>
    </source>
</evidence>
<keyword evidence="7 15" id="KW-0378">Hydrolase</keyword>
<dbReference type="InterPro" id="IPR050202">
    <property type="entry name" value="Cyt/Deoxycyt_deaminase"/>
</dbReference>
<dbReference type="PROSITE" id="PS51747">
    <property type="entry name" value="CYT_DCMP_DEAMINASES_2"/>
    <property type="match status" value="1"/>
</dbReference>
<evidence type="ECO:0000256" key="14">
    <source>
        <dbReference type="PIRSR" id="PIRSR606262-3"/>
    </source>
</evidence>
<feature type="binding site" evidence="14">
    <location>
        <position position="99"/>
    </location>
    <ligand>
        <name>Zn(2+)</name>
        <dbReference type="ChEBI" id="CHEBI:29105"/>
        <note>catalytic</note>
    </ligand>
</feature>
<dbReference type="GO" id="GO:0004126">
    <property type="term" value="F:cytidine deaminase activity"/>
    <property type="evidence" value="ECO:0007669"/>
    <property type="project" value="UniProtKB-UniRule"/>
</dbReference>
<dbReference type="FunFam" id="3.40.140.10:FF:000008">
    <property type="entry name" value="Cytidine deaminase"/>
    <property type="match status" value="1"/>
</dbReference>
<dbReference type="InterPro" id="IPR016193">
    <property type="entry name" value="Cytidine_deaminase-like"/>
</dbReference>
<dbReference type="GO" id="GO:0072527">
    <property type="term" value="P:pyrimidine-containing compound metabolic process"/>
    <property type="evidence" value="ECO:0007669"/>
    <property type="project" value="UniProtKB-ARBA"/>
</dbReference>
<feature type="binding site" evidence="13">
    <location>
        <begin position="55"/>
        <end position="61"/>
    </location>
    <ligand>
        <name>substrate</name>
    </ligand>
</feature>
<feature type="domain" description="CMP/dCMP-type deaminase" evidence="16">
    <location>
        <begin position="14"/>
        <end position="141"/>
    </location>
</feature>
<dbReference type="Proteomes" id="UP000239663">
    <property type="component" value="Unassembled WGS sequence"/>
</dbReference>
<evidence type="ECO:0000256" key="2">
    <source>
        <dbReference type="ARBA" id="ARBA00003949"/>
    </source>
</evidence>
<evidence type="ECO:0000256" key="12">
    <source>
        <dbReference type="PIRSR" id="PIRSR606262-1"/>
    </source>
</evidence>
<evidence type="ECO:0000256" key="6">
    <source>
        <dbReference type="ARBA" id="ARBA00022723"/>
    </source>
</evidence>
<dbReference type="EC" id="3.5.4.5" evidence="4 15"/>
<evidence type="ECO:0000256" key="4">
    <source>
        <dbReference type="ARBA" id="ARBA00012783"/>
    </source>
</evidence>
<evidence type="ECO:0000256" key="9">
    <source>
        <dbReference type="ARBA" id="ARBA00032005"/>
    </source>
</evidence>
<reference evidence="17 18" key="1">
    <citation type="submission" date="2017-12" db="EMBL/GenBank/DDBJ databases">
        <title>Taxonomic description and draft genome of Pradoshia cofamensis Gen. nov., sp. nov., a thermotolerant bacillale isolated from anterior gut of earthworm Eisenia fetida.</title>
        <authorList>
            <person name="Saha T."/>
            <person name="Chakraborty R."/>
        </authorList>
    </citation>
    <scope>NUCLEOTIDE SEQUENCE [LARGE SCALE GENOMIC DNA]</scope>
    <source>
        <strain evidence="17 18">EAG3</strain>
    </source>
</reference>
<evidence type="ECO:0000313" key="17">
    <source>
        <dbReference type="EMBL" id="PQD96469.1"/>
    </source>
</evidence>
<dbReference type="InterPro" id="IPR016192">
    <property type="entry name" value="APOBEC/CMP_deaminase_Zn-bd"/>
</dbReference>
<evidence type="ECO:0000256" key="15">
    <source>
        <dbReference type="RuleBase" id="RU364006"/>
    </source>
</evidence>
<dbReference type="InterPro" id="IPR002125">
    <property type="entry name" value="CMP_dCMP_dom"/>
</dbReference>
<evidence type="ECO:0000256" key="1">
    <source>
        <dbReference type="ARBA" id="ARBA00001947"/>
    </source>
</evidence>
<comment type="catalytic activity">
    <reaction evidence="11 15">
        <text>cytidine + H2O + H(+) = uridine + NH4(+)</text>
        <dbReference type="Rhea" id="RHEA:16069"/>
        <dbReference type="ChEBI" id="CHEBI:15377"/>
        <dbReference type="ChEBI" id="CHEBI:15378"/>
        <dbReference type="ChEBI" id="CHEBI:16704"/>
        <dbReference type="ChEBI" id="CHEBI:17562"/>
        <dbReference type="ChEBI" id="CHEBI:28938"/>
        <dbReference type="EC" id="3.5.4.5"/>
    </reaction>
</comment>
<dbReference type="PROSITE" id="PS00903">
    <property type="entry name" value="CYT_DCMP_DEAMINASES_1"/>
    <property type="match status" value="1"/>
</dbReference>
<evidence type="ECO:0000259" key="16">
    <source>
        <dbReference type="PROSITE" id="PS51747"/>
    </source>
</evidence>
<comment type="catalytic activity">
    <reaction evidence="10 15">
        <text>2'-deoxycytidine + H2O + H(+) = 2'-deoxyuridine + NH4(+)</text>
        <dbReference type="Rhea" id="RHEA:13433"/>
        <dbReference type="ChEBI" id="CHEBI:15377"/>
        <dbReference type="ChEBI" id="CHEBI:15378"/>
        <dbReference type="ChEBI" id="CHEBI:15698"/>
        <dbReference type="ChEBI" id="CHEBI:16450"/>
        <dbReference type="ChEBI" id="CHEBI:28938"/>
        <dbReference type="EC" id="3.5.4.5"/>
    </reaction>
</comment>
<dbReference type="AlphaFoldDB" id="A0A2S7N378"/>
<dbReference type="EMBL" id="PKOZ01000001">
    <property type="protein sequence ID" value="PQD96469.1"/>
    <property type="molecule type" value="Genomic_DNA"/>
</dbReference>
<sequence>MHATIYVNYRRRIMQKEKLIEEAKKAREKAYIPYSRFGVGAALLGEDGKIYHGCNIENAAYSMCNCAERTALFSAIAQGVTKFTTLAVVADTDRPVSPCGACRQVISELCDQDMPVILTNLKGDILELTVKELLPGAFSPEDLHE</sequence>
<feature type="binding site" evidence="14">
    <location>
        <position position="66"/>
    </location>
    <ligand>
        <name>Zn(2+)</name>
        <dbReference type="ChEBI" id="CHEBI:29105"/>
        <note>catalytic</note>
    </ligand>
</feature>
<comment type="cofactor">
    <cofactor evidence="1 14 15">
        <name>Zn(2+)</name>
        <dbReference type="ChEBI" id="CHEBI:29105"/>
    </cofactor>
</comment>
<comment type="caution">
    <text evidence="17">The sequence shown here is derived from an EMBL/GenBank/DDBJ whole genome shotgun (WGS) entry which is preliminary data.</text>
</comment>
<comment type="function">
    <text evidence="2 15">This enzyme scavenges exogenous and endogenous cytidine and 2'-deoxycytidine for UMP synthesis.</text>
</comment>
<dbReference type="NCBIfam" id="TIGR01354">
    <property type="entry name" value="cyt_deam_tetra"/>
    <property type="match status" value="1"/>
</dbReference>
<feature type="active site" description="Proton donor" evidence="12">
    <location>
        <position position="68"/>
    </location>
</feature>
<evidence type="ECO:0000256" key="13">
    <source>
        <dbReference type="PIRSR" id="PIRSR606262-2"/>
    </source>
</evidence>
<proteinExistence type="inferred from homology"/>
<evidence type="ECO:0000313" key="18">
    <source>
        <dbReference type="Proteomes" id="UP000239663"/>
    </source>
</evidence>
<keyword evidence="6 14" id="KW-0479">Metal-binding</keyword>
<evidence type="ECO:0000256" key="5">
    <source>
        <dbReference type="ARBA" id="ARBA00018266"/>
    </source>
</evidence>
<evidence type="ECO:0000256" key="11">
    <source>
        <dbReference type="ARBA" id="ARBA00049558"/>
    </source>
</evidence>
<dbReference type="PANTHER" id="PTHR11644">
    <property type="entry name" value="CYTIDINE DEAMINASE"/>
    <property type="match status" value="1"/>
</dbReference>
<keyword evidence="8 14" id="KW-0862">Zinc</keyword>
<protein>
    <recommendedName>
        <fullName evidence="5 15">Cytidine deaminase</fullName>
        <ecNumber evidence="4 15">3.5.4.5</ecNumber>
    </recommendedName>
    <alternativeName>
        <fullName evidence="9 15">Cytidine aminohydrolase</fullName>
    </alternativeName>
</protein>
<dbReference type="InterPro" id="IPR006262">
    <property type="entry name" value="Cyt_deam_tetra"/>
</dbReference>
<name>A0A2S7N378_9BACI</name>
<dbReference type="Gene3D" id="3.40.140.10">
    <property type="entry name" value="Cytidine Deaminase, domain 2"/>
    <property type="match status" value="1"/>
</dbReference>